<keyword evidence="4" id="KW-1185">Reference proteome</keyword>
<dbReference type="EMBL" id="BMVG01000013">
    <property type="protein sequence ID" value="GHE07347.1"/>
    <property type="molecule type" value="Genomic_DNA"/>
</dbReference>
<evidence type="ECO:0000313" key="4">
    <source>
        <dbReference type="Proteomes" id="UP000655443"/>
    </source>
</evidence>
<reference evidence="3" key="1">
    <citation type="journal article" date="2014" name="Int. J. Syst. Evol. Microbiol.">
        <title>Complete genome sequence of Corynebacterium casei LMG S-19264T (=DSM 44701T), isolated from a smear-ripened cheese.</title>
        <authorList>
            <consortium name="US DOE Joint Genome Institute (JGI-PGF)"/>
            <person name="Walter F."/>
            <person name="Albersmeier A."/>
            <person name="Kalinowski J."/>
            <person name="Ruckert C."/>
        </authorList>
    </citation>
    <scope>NUCLEOTIDE SEQUENCE</scope>
    <source>
        <strain evidence="3">JCM 4714</strain>
    </source>
</reference>
<evidence type="ECO:0000256" key="2">
    <source>
        <dbReference type="SAM" id="Phobius"/>
    </source>
</evidence>
<gene>
    <name evidence="3" type="ORF">GCM10010339_52080</name>
</gene>
<evidence type="ECO:0000256" key="1">
    <source>
        <dbReference type="SAM" id="MobiDB-lite"/>
    </source>
</evidence>
<organism evidence="3 4">
    <name type="scientific">Streptomyces alanosinicus</name>
    <dbReference type="NCBI Taxonomy" id="68171"/>
    <lineage>
        <taxon>Bacteria</taxon>
        <taxon>Bacillati</taxon>
        <taxon>Actinomycetota</taxon>
        <taxon>Actinomycetes</taxon>
        <taxon>Kitasatosporales</taxon>
        <taxon>Streptomycetaceae</taxon>
        <taxon>Streptomyces</taxon>
    </lineage>
</organism>
<comment type="caution">
    <text evidence="3">The sequence shown here is derived from an EMBL/GenBank/DDBJ whole genome shotgun (WGS) entry which is preliminary data.</text>
</comment>
<name>A0A918YLP6_9ACTN</name>
<feature type="compositionally biased region" description="Low complexity" evidence="1">
    <location>
        <begin position="62"/>
        <end position="81"/>
    </location>
</feature>
<feature type="region of interest" description="Disordered" evidence="1">
    <location>
        <begin position="56"/>
        <end position="81"/>
    </location>
</feature>
<keyword evidence="2" id="KW-0812">Transmembrane</keyword>
<reference evidence="3" key="2">
    <citation type="submission" date="2020-09" db="EMBL/GenBank/DDBJ databases">
        <authorList>
            <person name="Sun Q."/>
            <person name="Ohkuma M."/>
        </authorList>
    </citation>
    <scope>NUCLEOTIDE SEQUENCE</scope>
    <source>
        <strain evidence="3">JCM 4714</strain>
    </source>
</reference>
<keyword evidence="2" id="KW-1133">Transmembrane helix</keyword>
<dbReference type="RefSeq" id="WP_189956056.1">
    <property type="nucleotide sequence ID" value="NZ_BMVG01000013.1"/>
</dbReference>
<proteinExistence type="predicted"/>
<evidence type="ECO:0000313" key="3">
    <source>
        <dbReference type="EMBL" id="GHE07347.1"/>
    </source>
</evidence>
<protein>
    <submittedName>
        <fullName evidence="3">Uncharacterized protein</fullName>
    </submittedName>
</protein>
<dbReference type="AlphaFoldDB" id="A0A918YLP6"/>
<feature type="transmembrane region" description="Helical" evidence="2">
    <location>
        <begin position="29"/>
        <end position="50"/>
    </location>
</feature>
<sequence length="222" mass="22536">MGHDPRGRGGGPSIHQAALDNLRRGSKPVVLFIVAIFGVMTLFIAGGLLVTKSTMPAAPSDPGSATGAGSTPAPSASSSPGAAGVRRAVLVAFLSDAVAKDTTRWFPGASAQTDGLTYTPLTSGDPGTDRPDGLGRVSYHDLPAADARAVLAAVSRRGTVRPDTLGITASTGDSSSWTISFEVSVRGSRARLRGEAEGYTTTSGASVIIRLVYPKDTTASPG</sequence>
<dbReference type="Proteomes" id="UP000655443">
    <property type="component" value="Unassembled WGS sequence"/>
</dbReference>
<accession>A0A918YLP6</accession>
<keyword evidence="2" id="KW-0472">Membrane</keyword>